<reference evidence="2 3" key="1">
    <citation type="submission" date="2024-09" db="EMBL/GenBank/DDBJ databases">
        <authorList>
            <person name="Lee S.D."/>
        </authorList>
    </citation>
    <scope>NUCLEOTIDE SEQUENCE [LARGE SCALE GENOMIC DNA]</scope>
    <source>
        <strain evidence="2 3">N8-3</strain>
    </source>
</reference>
<dbReference type="EMBL" id="JBHFAB010000024">
    <property type="protein sequence ID" value="MFC1420230.1"/>
    <property type="molecule type" value="Genomic_DNA"/>
</dbReference>
<evidence type="ECO:0008006" key="4">
    <source>
        <dbReference type="Google" id="ProtNLM"/>
    </source>
</evidence>
<keyword evidence="1" id="KW-0732">Signal</keyword>
<proteinExistence type="predicted"/>
<organism evidence="2 3">
    <name type="scientific">Streptacidiphilus cavernicola</name>
    <dbReference type="NCBI Taxonomy" id="3342716"/>
    <lineage>
        <taxon>Bacteria</taxon>
        <taxon>Bacillati</taxon>
        <taxon>Actinomycetota</taxon>
        <taxon>Actinomycetes</taxon>
        <taxon>Kitasatosporales</taxon>
        <taxon>Streptomycetaceae</taxon>
        <taxon>Streptacidiphilus</taxon>
    </lineage>
</organism>
<sequence>MRKIALLGMVGLALLGVAVGARAESGGGRAVHAVVADTGWGDPCGGLSATNPFPICGT</sequence>
<evidence type="ECO:0000313" key="2">
    <source>
        <dbReference type="EMBL" id="MFC1420230.1"/>
    </source>
</evidence>
<keyword evidence="3" id="KW-1185">Reference proteome</keyword>
<evidence type="ECO:0000313" key="3">
    <source>
        <dbReference type="Proteomes" id="UP001592531"/>
    </source>
</evidence>
<dbReference type="RefSeq" id="WP_380541061.1">
    <property type="nucleotide sequence ID" value="NZ_JBHFAB010000024.1"/>
</dbReference>
<name>A0ABV6W2M6_9ACTN</name>
<gene>
    <name evidence="2" type="ORF">ACEZDE_26830</name>
</gene>
<dbReference type="Proteomes" id="UP001592531">
    <property type="component" value="Unassembled WGS sequence"/>
</dbReference>
<accession>A0ABV6W2M6</accession>
<protein>
    <recommendedName>
        <fullName evidence="4">Chaplin</fullName>
    </recommendedName>
</protein>
<feature type="signal peptide" evidence="1">
    <location>
        <begin position="1"/>
        <end position="23"/>
    </location>
</feature>
<comment type="caution">
    <text evidence="2">The sequence shown here is derived from an EMBL/GenBank/DDBJ whole genome shotgun (WGS) entry which is preliminary data.</text>
</comment>
<feature type="chain" id="PRO_5047380877" description="Chaplin" evidence="1">
    <location>
        <begin position="24"/>
        <end position="58"/>
    </location>
</feature>
<evidence type="ECO:0000256" key="1">
    <source>
        <dbReference type="SAM" id="SignalP"/>
    </source>
</evidence>